<dbReference type="PANTHER" id="PTHR22642">
    <property type="entry name" value="IMIDAZOLONEPROPIONASE"/>
    <property type="match status" value="1"/>
</dbReference>
<evidence type="ECO:0000313" key="3">
    <source>
        <dbReference type="EMBL" id="MDK4335615.1"/>
    </source>
</evidence>
<gene>
    <name evidence="2" type="ORF">QPX34_09485</name>
    <name evidence="3" type="ORF">QPX58_09360</name>
</gene>
<dbReference type="CDD" id="cd01300">
    <property type="entry name" value="YtcJ_like"/>
    <property type="match status" value="1"/>
</dbReference>
<comment type="caution">
    <text evidence="3">The sequence shown here is derived from an EMBL/GenBank/DDBJ whole genome shotgun (WGS) entry which is preliminary data.</text>
</comment>
<dbReference type="InterPro" id="IPR011059">
    <property type="entry name" value="Metal-dep_hydrolase_composite"/>
</dbReference>
<dbReference type="InterPro" id="IPR033932">
    <property type="entry name" value="YtcJ-like"/>
</dbReference>
<dbReference type="Gene3D" id="3.20.20.140">
    <property type="entry name" value="Metal-dependent hydrolases"/>
    <property type="match status" value="1"/>
</dbReference>
<keyword evidence="5" id="KW-1185">Reference proteome</keyword>
<dbReference type="PANTHER" id="PTHR22642:SF2">
    <property type="entry name" value="PROTEIN LONG AFTER FAR-RED 3"/>
    <property type="match status" value="1"/>
</dbReference>
<accession>A0AAP4FAC0</accession>
<evidence type="ECO:0000313" key="4">
    <source>
        <dbReference type="Proteomes" id="UP001230317"/>
    </source>
</evidence>
<dbReference type="EMBL" id="JASNVU010000012">
    <property type="protein sequence ID" value="MDK4335615.1"/>
    <property type="molecule type" value="Genomic_DNA"/>
</dbReference>
<evidence type="ECO:0000313" key="5">
    <source>
        <dbReference type="Proteomes" id="UP001239414"/>
    </source>
</evidence>
<proteinExistence type="predicted"/>
<keyword evidence="3" id="KW-0378">Hydrolase</keyword>
<organism evidence="3 4">
    <name type="scientific">Corynebacterium accolens</name>
    <dbReference type="NCBI Taxonomy" id="38284"/>
    <lineage>
        <taxon>Bacteria</taxon>
        <taxon>Bacillati</taxon>
        <taxon>Actinomycetota</taxon>
        <taxon>Actinomycetes</taxon>
        <taxon>Mycobacteriales</taxon>
        <taxon>Corynebacteriaceae</taxon>
        <taxon>Corynebacterium</taxon>
    </lineage>
</organism>
<dbReference type="Gene3D" id="3.10.310.70">
    <property type="match status" value="1"/>
</dbReference>
<dbReference type="GO" id="GO:0016810">
    <property type="term" value="F:hydrolase activity, acting on carbon-nitrogen (but not peptide) bonds"/>
    <property type="evidence" value="ECO:0007669"/>
    <property type="project" value="InterPro"/>
</dbReference>
<feature type="domain" description="Amidohydrolase 3" evidence="1">
    <location>
        <begin position="48"/>
        <end position="539"/>
    </location>
</feature>
<dbReference type="InterPro" id="IPR032466">
    <property type="entry name" value="Metal_Hydrolase"/>
</dbReference>
<name>A0AAP4FAC0_9CORY</name>
<dbReference type="Proteomes" id="UP001230317">
    <property type="component" value="Unassembled WGS sequence"/>
</dbReference>
<dbReference type="SUPFAM" id="SSF51338">
    <property type="entry name" value="Composite domain of metallo-dependent hydrolases"/>
    <property type="match status" value="1"/>
</dbReference>
<evidence type="ECO:0000313" key="2">
    <source>
        <dbReference type="EMBL" id="MDK4248241.1"/>
    </source>
</evidence>
<sequence length="541" mass="57912">MQFSTIIRNVHLPLTETNRLYDIAVFGEQIANIAPAGEAPFASSAHTEFDAEGSYALPGFNDVHAHSVWFGETLLEISLADARKCSTVYDALKRSLDEVKGEWIIASGFNPHLLDDGPLDINTLDSITKGRPLLIKHNSGHAITVNSEALERAGIGTHPEQKIEGGTINVDESGKATGVLDENAMRPINELLEPKALPHLEKALAAASKVYAAEGLTSVTDAGIAGGWIGHSPLELQAYQNARDNNLLRHRVQTMITLDALHDLPHHADDPKALTLDTGMRTGLGDNRLQIGPTKIFTDGSILGTTAAMSHDYCQCAGNSGYFQHDPEAMQASALRAAASGWSLAMHALGDAAVDLAIDTIDKATAAYGRPTIPHRIEHGGVTTDAQVQRIAELDIALAPQPHFIKAFGDSMAELLGPDRVKDSYPAKRLLDAGAVLPGSSDRPVAEGAPLKVIQSFVERLTSSNNAYSPAERISVRQAIDAYTIGSARATGWSGHKGKIEEGFLADITFLQQNPLETPTEELSTIPINATMRGGEIIHRA</sequence>
<evidence type="ECO:0000259" key="1">
    <source>
        <dbReference type="Pfam" id="PF07969"/>
    </source>
</evidence>
<dbReference type="Gene3D" id="2.30.40.10">
    <property type="entry name" value="Urease, subunit C, domain 1"/>
    <property type="match status" value="1"/>
</dbReference>
<dbReference type="Pfam" id="PF07969">
    <property type="entry name" value="Amidohydro_3"/>
    <property type="match status" value="1"/>
</dbReference>
<reference evidence="3 5" key="1">
    <citation type="submission" date="2023-05" db="EMBL/GenBank/DDBJ databases">
        <title>Metabolic capabilities are highly conserved among human nasal-associated Corynebacterium species in pangenomic analyses.</title>
        <authorList>
            <person name="Tran T.H."/>
            <person name="Roberts A.Q."/>
            <person name="Escapa I.F."/>
            <person name="Gao W."/>
            <person name="Conlan S."/>
            <person name="Kong H."/>
            <person name="Segre J.A."/>
            <person name="Kelly M.S."/>
            <person name="Lemon K.P."/>
        </authorList>
    </citation>
    <scope>NUCLEOTIDE SEQUENCE</scope>
    <source>
        <strain evidence="3">KPL2618</strain>
        <strain evidence="2 5">KPL3802</strain>
    </source>
</reference>
<dbReference type="SUPFAM" id="SSF51556">
    <property type="entry name" value="Metallo-dependent hydrolases"/>
    <property type="match status" value="1"/>
</dbReference>
<dbReference type="InterPro" id="IPR013108">
    <property type="entry name" value="Amidohydro_3"/>
</dbReference>
<dbReference type="AlphaFoldDB" id="A0AAP4FAC0"/>
<dbReference type="EMBL" id="JASNUO010000010">
    <property type="protein sequence ID" value="MDK4248241.1"/>
    <property type="molecule type" value="Genomic_DNA"/>
</dbReference>
<protein>
    <submittedName>
        <fullName evidence="3">Amidohydrolase</fullName>
        <ecNumber evidence="3">3.5.-.-</ecNumber>
    </submittedName>
</protein>
<dbReference type="Proteomes" id="UP001239414">
    <property type="component" value="Unassembled WGS sequence"/>
</dbReference>
<dbReference type="RefSeq" id="WP_284612806.1">
    <property type="nucleotide sequence ID" value="NZ_JASNUO010000010.1"/>
</dbReference>
<dbReference type="EC" id="3.5.-.-" evidence="3"/>